<feature type="region of interest" description="Disordered" evidence="1">
    <location>
        <begin position="35"/>
        <end position="71"/>
    </location>
</feature>
<feature type="compositionally biased region" description="Basic and acidic residues" evidence="1">
    <location>
        <begin position="37"/>
        <end position="69"/>
    </location>
</feature>
<feature type="region of interest" description="Disordered" evidence="1">
    <location>
        <begin position="391"/>
        <end position="444"/>
    </location>
</feature>
<feature type="region of interest" description="Disordered" evidence="1">
    <location>
        <begin position="1"/>
        <end position="22"/>
    </location>
</feature>
<feature type="region of interest" description="Disordered" evidence="1">
    <location>
        <begin position="618"/>
        <end position="664"/>
    </location>
</feature>
<accession>A0AAV2ELE8</accession>
<feature type="domain" description="DUF4378" evidence="2">
    <location>
        <begin position="720"/>
        <end position="869"/>
    </location>
</feature>
<feature type="compositionally biased region" description="Basic and acidic residues" evidence="1">
    <location>
        <begin position="106"/>
        <end position="118"/>
    </location>
</feature>
<dbReference type="PANTHER" id="PTHR47212:SF4">
    <property type="entry name" value="ADHESIN-LIKE PROTEIN, PUTATIVE (DUF3741)-RELATED"/>
    <property type="match status" value="1"/>
</dbReference>
<reference evidence="3 4" key="1">
    <citation type="submission" date="2024-04" db="EMBL/GenBank/DDBJ databases">
        <authorList>
            <person name="Fracassetti M."/>
        </authorList>
    </citation>
    <scope>NUCLEOTIDE SEQUENCE [LARGE SCALE GENOMIC DNA]</scope>
</reference>
<name>A0AAV2ELE8_9ROSI</name>
<dbReference type="EMBL" id="OZ034818">
    <property type="protein sequence ID" value="CAL1386335.1"/>
    <property type="molecule type" value="Genomic_DNA"/>
</dbReference>
<dbReference type="Proteomes" id="UP001497516">
    <property type="component" value="Chromosome 5"/>
</dbReference>
<evidence type="ECO:0000313" key="3">
    <source>
        <dbReference type="EMBL" id="CAL1386335.1"/>
    </source>
</evidence>
<dbReference type="InterPro" id="IPR025486">
    <property type="entry name" value="DUF4378"/>
</dbReference>
<gene>
    <name evidence="3" type="ORF">LTRI10_LOCUS27401</name>
</gene>
<organism evidence="3 4">
    <name type="scientific">Linum trigynum</name>
    <dbReference type="NCBI Taxonomy" id="586398"/>
    <lineage>
        <taxon>Eukaryota</taxon>
        <taxon>Viridiplantae</taxon>
        <taxon>Streptophyta</taxon>
        <taxon>Embryophyta</taxon>
        <taxon>Tracheophyta</taxon>
        <taxon>Spermatophyta</taxon>
        <taxon>Magnoliopsida</taxon>
        <taxon>eudicotyledons</taxon>
        <taxon>Gunneridae</taxon>
        <taxon>Pentapetalae</taxon>
        <taxon>rosids</taxon>
        <taxon>fabids</taxon>
        <taxon>Malpighiales</taxon>
        <taxon>Linaceae</taxon>
        <taxon>Linum</taxon>
    </lineage>
</organism>
<feature type="compositionally biased region" description="Basic and acidic residues" evidence="1">
    <location>
        <begin position="392"/>
        <end position="418"/>
    </location>
</feature>
<keyword evidence="4" id="KW-1185">Reference proteome</keyword>
<protein>
    <recommendedName>
        <fullName evidence="2">DUF4378 domain-containing protein</fullName>
    </recommendedName>
</protein>
<evidence type="ECO:0000313" key="4">
    <source>
        <dbReference type="Proteomes" id="UP001497516"/>
    </source>
</evidence>
<sequence length="898" mass="100443">MAKKSQRRPARNGKPGCMSGLINMLDFRHGRTTQKLLSDKRHESRHVIGRGDEAIKHDVSPNSDEKTSDGEGNLVLASEFCKPSVKKLIEEDLLNEQTLKSQIHGNEMKPKSEQEDRQRKRSSKRTKRGRSKSCEMHVEDLNAAGIRGHELPSPQKLAKQSSNSLDVGEIIEEFCHQLQQKGSSCIKHGEDCEFHHPKQSNISFEERLGEALKVFVRRKHLIEEENDPSSKELTDALHILCSDEELASRLLLGQKSMIVKQLEKALISQVEIDDSKSLVGSSTMEEAQEPVPRKHRRFFRRSKSLANLSSGENDAFHASNRIVILKPGPNKDIPGSLRQSQLTTEDKLPNERGSSHFSLTEIKRRLRNAMAKETRNASTVKRYSNEVWTAGDGDRRASKENTGKSRPGKEHFFIEKVARLPPTSPKKSKQPEQSVQDEDGKPIKQSVSDIYLEAKKHLSEMLITGTGDVDFPSRQFSKPLGRILSFPEYKCSPFGSPARDSEQSLMTTQMRLPNIDSLGRRESNISHLGKKSLSSDVPSSDIEAQAPLDQTSSSPNELVHIAEVEKSVSSIQDEMMTQGYVEIEEASEIIITPEEGDAADNLSETSSCSVIIDDQNGVDSSEVGHEKSDAEPLEHVSSPLDSPSNRKHDDLEATDVQDQPSPVSVLEPHFSEEDVSPAAIRTQHVELPLQPLRIEFEEQGSSSGDQGTPSKTTDYEDSMLEYIKDVLLASGLNWEEFYLMSDSSDQILDQSSCHEFEFCPNQLCHDKQLLFNCIDEVLMEIYDCYFGSSPGLSLGNPATIRPIPDMNHTIDEVHERLHWHLLPLPSPLTLDQVVKKDMAKNGSWMDLRRDSETTLVDICEAIFEHLIEETAFCLSGSESVSLHVRATSEESDSSSICL</sequence>
<evidence type="ECO:0000259" key="2">
    <source>
        <dbReference type="Pfam" id="PF14309"/>
    </source>
</evidence>
<feature type="region of interest" description="Disordered" evidence="1">
    <location>
        <begin position="327"/>
        <end position="355"/>
    </location>
</feature>
<dbReference type="AlphaFoldDB" id="A0AAV2ELE8"/>
<dbReference type="PANTHER" id="PTHR47212">
    <property type="entry name" value="ADHESIN-LIKE PROTEIN, PUTATIVE (DUF3741)-RELATED"/>
    <property type="match status" value="1"/>
</dbReference>
<feature type="compositionally biased region" description="Basic and acidic residues" evidence="1">
    <location>
        <begin position="344"/>
        <end position="354"/>
    </location>
</feature>
<feature type="compositionally biased region" description="Basic residues" evidence="1">
    <location>
        <begin position="119"/>
        <end position="131"/>
    </location>
</feature>
<dbReference type="Pfam" id="PF14309">
    <property type="entry name" value="DUF4378"/>
    <property type="match status" value="1"/>
</dbReference>
<feature type="compositionally biased region" description="Basic residues" evidence="1">
    <location>
        <begin position="1"/>
        <end position="11"/>
    </location>
</feature>
<proteinExistence type="predicted"/>
<feature type="region of interest" description="Disordered" evidence="1">
    <location>
        <begin position="99"/>
        <end position="134"/>
    </location>
</feature>
<evidence type="ECO:0000256" key="1">
    <source>
        <dbReference type="SAM" id="MobiDB-lite"/>
    </source>
</evidence>
<feature type="compositionally biased region" description="Basic and acidic residues" evidence="1">
    <location>
        <begin position="622"/>
        <end position="634"/>
    </location>
</feature>